<dbReference type="InterPro" id="IPR006118">
    <property type="entry name" value="Recombinase_CS"/>
</dbReference>
<evidence type="ECO:0000256" key="3">
    <source>
        <dbReference type="ARBA" id="ARBA00023172"/>
    </source>
</evidence>
<dbReference type="SUPFAM" id="SSF53041">
    <property type="entry name" value="Resolvase-like"/>
    <property type="match status" value="1"/>
</dbReference>
<feature type="compositionally biased region" description="Basic and acidic residues" evidence="6">
    <location>
        <begin position="151"/>
        <end position="166"/>
    </location>
</feature>
<proteinExistence type="predicted"/>
<dbReference type="Gene3D" id="3.40.50.1390">
    <property type="entry name" value="Resolvase, N-terminal catalytic domain"/>
    <property type="match status" value="1"/>
</dbReference>
<evidence type="ECO:0000256" key="6">
    <source>
        <dbReference type="SAM" id="MobiDB-lite"/>
    </source>
</evidence>
<dbReference type="PROSITE" id="PS00397">
    <property type="entry name" value="RECOMBINASES_1"/>
    <property type="match status" value="1"/>
</dbReference>
<keyword evidence="2" id="KW-0238">DNA-binding</keyword>
<accession>A0AAU6T8W0</accession>
<dbReference type="GO" id="GO:0003677">
    <property type="term" value="F:DNA binding"/>
    <property type="evidence" value="ECO:0007669"/>
    <property type="project" value="UniProtKB-KW"/>
</dbReference>
<feature type="region of interest" description="Disordered" evidence="6">
    <location>
        <begin position="142"/>
        <end position="166"/>
    </location>
</feature>
<dbReference type="AlphaFoldDB" id="A0AAU6T8W0"/>
<dbReference type="InterPro" id="IPR036162">
    <property type="entry name" value="Resolvase-like_N_sf"/>
</dbReference>
<sequence length="208" mass="23501">MTRAYLRASTADQDAERAKEQLVTFAREHGHQIASFYVENESGATLARPELMRLIRDAGPRDIVLVEQIDRLARLTQADWQTLKARLAQKQLAIVSPELPTSWVALQGDSGSEFTSAILQAVNGMLLDMLAAVARKDYDDRRRRQQQGIAKAKEEGKYRGRQKDEKKRQHIARLLVTGHSYSAIQEMLGCSRHLIASVAKEARCQFQK</sequence>
<evidence type="ECO:0000259" key="7">
    <source>
        <dbReference type="PROSITE" id="PS51736"/>
    </source>
</evidence>
<reference evidence="8" key="1">
    <citation type="submission" date="2022-03" db="EMBL/GenBank/DDBJ databases">
        <title>Sea Food Isolates.</title>
        <authorList>
            <person name="Li C."/>
        </authorList>
    </citation>
    <scope>NUCLEOTIDE SEQUENCE</scope>
    <source>
        <strain evidence="8">19NY04SH05-1</strain>
    </source>
</reference>
<dbReference type="PANTHER" id="PTHR30461:SF25">
    <property type="entry name" value="RESOLVASE-RELATED"/>
    <property type="match status" value="1"/>
</dbReference>
<evidence type="ECO:0000256" key="1">
    <source>
        <dbReference type="ARBA" id="ARBA00022908"/>
    </source>
</evidence>
<evidence type="ECO:0000256" key="2">
    <source>
        <dbReference type="ARBA" id="ARBA00023125"/>
    </source>
</evidence>
<dbReference type="InterPro" id="IPR006119">
    <property type="entry name" value="Resolv_N"/>
</dbReference>
<evidence type="ECO:0000313" key="8">
    <source>
        <dbReference type="EMBL" id="XAG41498.1"/>
    </source>
</evidence>
<dbReference type="Pfam" id="PF00239">
    <property type="entry name" value="Resolvase"/>
    <property type="match status" value="1"/>
</dbReference>
<keyword evidence="3" id="KW-0233">DNA recombination</keyword>
<feature type="domain" description="Resolvase/invertase-type recombinase catalytic" evidence="7">
    <location>
        <begin position="1"/>
        <end position="156"/>
    </location>
</feature>
<organism evidence="8">
    <name type="scientific">Aeromonas sp. 19NY04SH05-1</name>
    <dbReference type="NCBI Taxonomy" id="2920537"/>
    <lineage>
        <taxon>Bacteria</taxon>
        <taxon>Pseudomonadati</taxon>
        <taxon>Pseudomonadota</taxon>
        <taxon>Gammaproteobacteria</taxon>
        <taxon>Aeromonadales</taxon>
        <taxon>Aeromonadaceae</taxon>
        <taxon>Aeromonas</taxon>
    </lineage>
</organism>
<protein>
    <submittedName>
        <fullName evidence="8">Recombinase family protein</fullName>
    </submittedName>
</protein>
<evidence type="ECO:0000256" key="5">
    <source>
        <dbReference type="PROSITE-ProRule" id="PRU10137"/>
    </source>
</evidence>
<name>A0AAU6T8W0_9GAMM</name>
<keyword evidence="1" id="KW-0229">DNA integration</keyword>
<evidence type="ECO:0000256" key="4">
    <source>
        <dbReference type="PIRSR" id="PIRSR606118-50"/>
    </source>
</evidence>
<dbReference type="GO" id="GO:0015074">
    <property type="term" value="P:DNA integration"/>
    <property type="evidence" value="ECO:0007669"/>
    <property type="project" value="UniProtKB-KW"/>
</dbReference>
<feature type="active site" description="O-(5'-phospho-DNA)-serine intermediate" evidence="4 5">
    <location>
        <position position="9"/>
    </location>
</feature>
<dbReference type="InterPro" id="IPR050639">
    <property type="entry name" value="SSR_resolvase"/>
</dbReference>
<gene>
    <name evidence="8" type="ORF">MRK42_00170</name>
</gene>
<dbReference type="GO" id="GO:0000150">
    <property type="term" value="F:DNA strand exchange activity"/>
    <property type="evidence" value="ECO:0007669"/>
    <property type="project" value="InterPro"/>
</dbReference>
<dbReference type="SMART" id="SM00857">
    <property type="entry name" value="Resolvase"/>
    <property type="match status" value="1"/>
</dbReference>
<dbReference type="PANTHER" id="PTHR30461">
    <property type="entry name" value="DNA-INVERTASE FROM LAMBDOID PROPHAGE"/>
    <property type="match status" value="1"/>
</dbReference>
<dbReference type="FunFam" id="3.40.50.1390:FF:000010">
    <property type="entry name" value="Recombinase resolvase family"/>
    <property type="match status" value="1"/>
</dbReference>
<dbReference type="PROSITE" id="PS51736">
    <property type="entry name" value="RECOMBINASES_3"/>
    <property type="match status" value="1"/>
</dbReference>
<dbReference type="RefSeq" id="WP_311060083.1">
    <property type="nucleotide sequence ID" value="NZ_CP095328.1"/>
</dbReference>
<dbReference type="EMBL" id="CP095328">
    <property type="protein sequence ID" value="XAG41498.1"/>
    <property type="molecule type" value="Genomic_DNA"/>
</dbReference>